<dbReference type="Proteomes" id="UP000468388">
    <property type="component" value="Unassembled WGS sequence"/>
</dbReference>
<accession>A0A6N8J6S3</accession>
<evidence type="ECO:0000313" key="2">
    <source>
        <dbReference type="Proteomes" id="UP000468388"/>
    </source>
</evidence>
<gene>
    <name evidence="1" type="ORF">GO495_04995</name>
</gene>
<dbReference type="InterPro" id="IPR024653">
    <property type="entry name" value="Peptidase_M10/M27/M57"/>
</dbReference>
<dbReference type="Pfam" id="PF12388">
    <property type="entry name" value="Peptidase_M57"/>
    <property type="match status" value="1"/>
</dbReference>
<keyword evidence="1" id="KW-0645">Protease</keyword>
<sequence length="280" mass="29465">MRKQTFTALFCLIAGISVVTFYSCQKEKVAKTPEQTTAIPQAVLNQIASLGFSTADVHTFGDDYLVEGDIRLSKEDLKKSFSGPVLRVADAEQYRTTNLVTGLPRTITIKVASSLGAAFVSGTDLAISRYNALGLSITLQRITSGTANITISGFNQGPSGGFITLGSSGFPTSSGNPYNSIQMNTNAAAYGSNPDVNYVGSVIQHELGHCFGFRHTDYYNRAISCGGSTSNEGSAGVGAILIPGTPSTATNAANSFMLACSNGGNRTFNSNDIVALNYLY</sequence>
<dbReference type="EMBL" id="WRXO01000001">
    <property type="protein sequence ID" value="MVT39929.1"/>
    <property type="molecule type" value="Genomic_DNA"/>
</dbReference>
<organism evidence="1 2">
    <name type="scientific">Chitinophaga oryziterrae</name>
    <dbReference type="NCBI Taxonomy" id="1031224"/>
    <lineage>
        <taxon>Bacteria</taxon>
        <taxon>Pseudomonadati</taxon>
        <taxon>Bacteroidota</taxon>
        <taxon>Chitinophagia</taxon>
        <taxon>Chitinophagales</taxon>
        <taxon>Chitinophagaceae</taxon>
        <taxon>Chitinophaga</taxon>
    </lineage>
</organism>
<dbReference type="SUPFAM" id="SSF55486">
    <property type="entry name" value="Metalloproteases ('zincins'), catalytic domain"/>
    <property type="match status" value="1"/>
</dbReference>
<dbReference type="AlphaFoldDB" id="A0A6N8J6S3"/>
<dbReference type="InterPro" id="IPR024079">
    <property type="entry name" value="MetalloPept_cat_dom_sf"/>
</dbReference>
<evidence type="ECO:0000313" key="1">
    <source>
        <dbReference type="EMBL" id="MVT39929.1"/>
    </source>
</evidence>
<name>A0A6N8J6S3_9BACT</name>
<dbReference type="Gene3D" id="3.40.390.10">
    <property type="entry name" value="Collagenase (Catalytic Domain)"/>
    <property type="match status" value="1"/>
</dbReference>
<reference evidence="1 2" key="1">
    <citation type="submission" date="2019-12" db="EMBL/GenBank/DDBJ databases">
        <title>The draft genomic sequence of strain Chitinophaga oryziterrae JCM 16595.</title>
        <authorList>
            <person name="Zhang X."/>
        </authorList>
    </citation>
    <scope>NUCLEOTIDE SEQUENCE [LARGE SCALE GENOMIC DNA]</scope>
    <source>
        <strain evidence="1 2">JCM 16595</strain>
    </source>
</reference>
<dbReference type="PROSITE" id="PS51257">
    <property type="entry name" value="PROKAR_LIPOPROTEIN"/>
    <property type="match status" value="1"/>
</dbReference>
<keyword evidence="2" id="KW-1185">Reference proteome</keyword>
<dbReference type="GO" id="GO:0006508">
    <property type="term" value="P:proteolysis"/>
    <property type="evidence" value="ECO:0007669"/>
    <property type="project" value="UniProtKB-KW"/>
</dbReference>
<comment type="caution">
    <text evidence="1">The sequence shown here is derived from an EMBL/GenBank/DDBJ whole genome shotgun (WGS) entry which is preliminary data.</text>
</comment>
<keyword evidence="1" id="KW-0378">Hydrolase</keyword>
<protein>
    <submittedName>
        <fullName evidence="1">Protease</fullName>
    </submittedName>
</protein>
<dbReference type="OrthoDB" id="785995at2"/>
<dbReference type="GO" id="GO:0008237">
    <property type="term" value="F:metallopeptidase activity"/>
    <property type="evidence" value="ECO:0007669"/>
    <property type="project" value="InterPro"/>
</dbReference>
<dbReference type="RefSeq" id="WP_157298574.1">
    <property type="nucleotide sequence ID" value="NZ_BAAAZB010000005.1"/>
</dbReference>
<proteinExistence type="predicted"/>